<comment type="caution">
    <text evidence="1">The sequence shown here is derived from an EMBL/GenBank/DDBJ whole genome shotgun (WGS) entry which is preliminary data.</text>
</comment>
<accession>A0A438I009</accession>
<evidence type="ECO:0000313" key="1">
    <source>
        <dbReference type="EMBL" id="RVW90037.1"/>
    </source>
</evidence>
<organism evidence="1 2">
    <name type="scientific">Vitis vinifera</name>
    <name type="common">Grape</name>
    <dbReference type="NCBI Taxonomy" id="29760"/>
    <lineage>
        <taxon>Eukaryota</taxon>
        <taxon>Viridiplantae</taxon>
        <taxon>Streptophyta</taxon>
        <taxon>Embryophyta</taxon>
        <taxon>Tracheophyta</taxon>
        <taxon>Spermatophyta</taxon>
        <taxon>Magnoliopsida</taxon>
        <taxon>eudicotyledons</taxon>
        <taxon>Gunneridae</taxon>
        <taxon>Pentapetalae</taxon>
        <taxon>rosids</taxon>
        <taxon>Vitales</taxon>
        <taxon>Vitaceae</taxon>
        <taxon>Viteae</taxon>
        <taxon>Vitis</taxon>
    </lineage>
</organism>
<reference evidence="1 2" key="1">
    <citation type="journal article" date="2018" name="PLoS Genet.">
        <title>Population sequencing reveals clonal diversity and ancestral inbreeding in the grapevine cultivar Chardonnay.</title>
        <authorList>
            <person name="Roach M.J."/>
            <person name="Johnson D.L."/>
            <person name="Bohlmann J."/>
            <person name="van Vuuren H.J."/>
            <person name="Jones S.J."/>
            <person name="Pretorius I.S."/>
            <person name="Schmidt S.A."/>
            <person name="Borneman A.R."/>
        </authorList>
    </citation>
    <scope>NUCLEOTIDE SEQUENCE [LARGE SCALE GENOMIC DNA]</scope>
    <source>
        <strain evidence="2">cv. Chardonnay</strain>
        <tissue evidence="1">Leaf</tissue>
    </source>
</reference>
<dbReference type="AlphaFoldDB" id="A0A438I009"/>
<dbReference type="Proteomes" id="UP000288805">
    <property type="component" value="Unassembled WGS sequence"/>
</dbReference>
<sequence length="95" mass="10752">MPKTTMKRLEIATKELTRSRLMIQGFNQGGQRAIGMIRLRLVTGGVKKVETDAKPFTEVESYFVDAKFYIENDAMEEVLPAIIPSTGKAKFERKV</sequence>
<evidence type="ECO:0000313" key="2">
    <source>
        <dbReference type="Proteomes" id="UP000288805"/>
    </source>
</evidence>
<gene>
    <name evidence="1" type="ORF">CK203_035859</name>
</gene>
<proteinExistence type="predicted"/>
<dbReference type="EMBL" id="QGNW01000158">
    <property type="protein sequence ID" value="RVW90037.1"/>
    <property type="molecule type" value="Genomic_DNA"/>
</dbReference>
<name>A0A438I009_VITVI</name>
<protein>
    <submittedName>
        <fullName evidence="1">Uncharacterized protein</fullName>
    </submittedName>
</protein>